<dbReference type="EMBL" id="PDYF01000012">
    <property type="protein sequence ID" value="PHU34787.1"/>
    <property type="molecule type" value="Genomic_DNA"/>
</dbReference>
<dbReference type="Proteomes" id="UP000225889">
    <property type="component" value="Unassembled WGS sequence"/>
</dbReference>
<comment type="caution">
    <text evidence="1">The sequence shown here is derived from an EMBL/GenBank/DDBJ whole genome shotgun (WGS) entry which is preliminary data.</text>
</comment>
<accession>A0A2G3DUQ9</accession>
<name>A0A2G3DUQ9_9FIRM</name>
<dbReference type="AlphaFoldDB" id="A0A2G3DUQ9"/>
<gene>
    <name evidence="1" type="ORF">CSX01_08340</name>
</gene>
<dbReference type="RefSeq" id="WP_099392056.1">
    <property type="nucleotide sequence ID" value="NZ_PDYF01000012.1"/>
</dbReference>
<organism evidence="1 2">
    <name type="scientific">Pseudobutyrivibrio ruminis</name>
    <dbReference type="NCBI Taxonomy" id="46206"/>
    <lineage>
        <taxon>Bacteria</taxon>
        <taxon>Bacillati</taxon>
        <taxon>Bacillota</taxon>
        <taxon>Clostridia</taxon>
        <taxon>Lachnospirales</taxon>
        <taxon>Lachnospiraceae</taxon>
        <taxon>Pseudobutyrivibrio</taxon>
    </lineage>
</organism>
<reference evidence="1 2" key="2">
    <citation type="submission" date="2017-10" db="EMBL/GenBank/DDBJ databases">
        <authorList>
            <person name="Banno H."/>
            <person name="Chua N.-H."/>
        </authorList>
    </citation>
    <scope>NUCLEOTIDE SEQUENCE [LARGE SCALE GENOMIC DNA]</scope>
    <source>
        <strain evidence="1 2">JK626</strain>
    </source>
</reference>
<sequence>MNETVIRNIENCKQSVEQIKDSLMAEINQNMENGIFDVPTDYKKLITFSTESIKFLAYYSSGEITKEEPKETTFDSDIITGDDILDIPEQFDDDISLEEDFGEETLNNIEIEDIPEDDMNIEIEEDEVLEDEEKPFKANIIGAAPVAPIRTDTHPFDTICFDERNKPISDFVYDKKILSATRGGSRERHEIMIYVSPLMLVENLSNVPILVHAYCDGRVVTASSYDTKQDAKSIVQIEINDFQLLCRGEFKDGHFRSLIFTTGISAMQGDKLNTISVEEGIDRVDNYNSVGHIKFKEGDTLFEVYPLSKTDNEYVAITITEEFTDYEVVALTYGTTRPIYVVDGVEKELVAYHDGDTFTAELISTNR</sequence>
<evidence type="ECO:0000313" key="2">
    <source>
        <dbReference type="Proteomes" id="UP000225889"/>
    </source>
</evidence>
<evidence type="ECO:0000313" key="1">
    <source>
        <dbReference type="EMBL" id="PHU34787.1"/>
    </source>
</evidence>
<protein>
    <submittedName>
        <fullName evidence="1">Uncharacterized protein</fullName>
    </submittedName>
</protein>
<proteinExistence type="predicted"/>
<reference evidence="1 2" key="1">
    <citation type="submission" date="2017-10" db="EMBL/GenBank/DDBJ databases">
        <title>Resolving the taxonomy of Roseburia spp., Eubacterium rectale and Agathobacter spp. through phylogenomic analysis.</title>
        <authorList>
            <person name="Sheridan P.O."/>
            <person name="Walker A.W."/>
            <person name="Duncan S.H."/>
            <person name="Scott K.P."/>
            <person name="Toole P.W.O."/>
            <person name="Luis P."/>
            <person name="Flint H.J."/>
        </authorList>
    </citation>
    <scope>NUCLEOTIDE SEQUENCE [LARGE SCALE GENOMIC DNA]</scope>
    <source>
        <strain evidence="1 2">JK626</strain>
    </source>
</reference>